<dbReference type="Gene3D" id="2.40.160.50">
    <property type="entry name" value="membrane protein fhac: a member of the omp85/tpsb transporter family"/>
    <property type="match status" value="1"/>
</dbReference>
<gene>
    <name evidence="1" type="ORF">A2557_12975</name>
</gene>
<organism evidence="1 2">
    <name type="scientific">Candidatus Lambdaproteobacteria bacterium RIFOXYD2_FULL_56_26</name>
    <dbReference type="NCBI Taxonomy" id="1817773"/>
    <lineage>
        <taxon>Bacteria</taxon>
        <taxon>Pseudomonadati</taxon>
        <taxon>Pseudomonadota</taxon>
        <taxon>Candidatus Lambdaproteobacteria</taxon>
    </lineage>
</organism>
<evidence type="ECO:0008006" key="3">
    <source>
        <dbReference type="Google" id="ProtNLM"/>
    </source>
</evidence>
<sequence length="420" mass="46723">MKAFLVGLLALGLVAPSAYGLDRRRNPFQYRFGYFVYPIVQEIPGLGKASGVGATVVDIAETDLDFGGFYLDGEFKASGAYFLNQHLVPHHLVLDWGAFTYDVAAAQYDRGIDSQNTDYILPQVKGRGYQGQLTLMFVDRMLEGFLRQRKETYQVHQIFDANGTAFENVDQSKQDFNDITWGAKIDYTDDRQDPREGVRLEWIKKVPENQDPNLSVFEVIDQNLSLYLPLGRFSTWAFNGYRSDSVVTKMAETDPSVLAAQIGLGCGAIPDPAAQGACQASQDNRVAERSAFNRYGRATPLGGTQRLRAFPNGRFAAGHSRFFGTELRWNLNDESIPFDYILMKGVRTGFQLAAFYEVGTVSDQVIELDQNYRHSAGVGLRVLFEGATVRLDVAQGEEGGATTLFIDYPWGLSAVDNSTR</sequence>
<dbReference type="EMBL" id="MFNF01000065">
    <property type="protein sequence ID" value="OGG98924.1"/>
    <property type="molecule type" value="Genomic_DNA"/>
</dbReference>
<evidence type="ECO:0000313" key="1">
    <source>
        <dbReference type="EMBL" id="OGG98924.1"/>
    </source>
</evidence>
<name>A0A1F6GLC3_9PROT</name>
<accession>A0A1F6GLC3</accession>
<protein>
    <recommendedName>
        <fullName evidence="3">Bacterial surface antigen (D15) domain-containing protein</fullName>
    </recommendedName>
</protein>
<dbReference type="Proteomes" id="UP000177583">
    <property type="component" value="Unassembled WGS sequence"/>
</dbReference>
<dbReference type="AlphaFoldDB" id="A0A1F6GLC3"/>
<proteinExistence type="predicted"/>
<reference evidence="1 2" key="1">
    <citation type="journal article" date="2016" name="Nat. Commun.">
        <title>Thousands of microbial genomes shed light on interconnected biogeochemical processes in an aquifer system.</title>
        <authorList>
            <person name="Anantharaman K."/>
            <person name="Brown C.T."/>
            <person name="Hug L.A."/>
            <person name="Sharon I."/>
            <person name="Castelle C.J."/>
            <person name="Probst A.J."/>
            <person name="Thomas B.C."/>
            <person name="Singh A."/>
            <person name="Wilkins M.J."/>
            <person name="Karaoz U."/>
            <person name="Brodie E.L."/>
            <person name="Williams K.H."/>
            <person name="Hubbard S.S."/>
            <person name="Banfield J.F."/>
        </authorList>
    </citation>
    <scope>NUCLEOTIDE SEQUENCE [LARGE SCALE GENOMIC DNA]</scope>
</reference>
<evidence type="ECO:0000313" key="2">
    <source>
        <dbReference type="Proteomes" id="UP000177583"/>
    </source>
</evidence>
<comment type="caution">
    <text evidence="1">The sequence shown here is derived from an EMBL/GenBank/DDBJ whole genome shotgun (WGS) entry which is preliminary data.</text>
</comment>